<dbReference type="InterPro" id="IPR001387">
    <property type="entry name" value="Cro/C1-type_HTH"/>
</dbReference>
<dbReference type="SUPFAM" id="SSF47413">
    <property type="entry name" value="lambda repressor-like DNA-binding domains"/>
    <property type="match status" value="1"/>
</dbReference>
<sequence>MYSDMEISDRLKQARIDAGFRSAREAANRFNWTGSTYAAHENGTRGIKTPEIQRYAQAFRADPCFIAFGIETQTNPIAGVSEKVLREVVNFVMDHEGAKESSADVLADLIIDLCNYAKQSGETGLGNIVDFEFARRAAQGS</sequence>
<gene>
    <name evidence="2" type="ORF">DS909_06695</name>
</gene>
<name>A0A366X455_9RHOB</name>
<dbReference type="EMBL" id="QOCE01000014">
    <property type="protein sequence ID" value="RBW58431.1"/>
    <property type="molecule type" value="Genomic_DNA"/>
</dbReference>
<evidence type="ECO:0000313" key="2">
    <source>
        <dbReference type="EMBL" id="RBW58431.1"/>
    </source>
</evidence>
<proteinExistence type="predicted"/>
<dbReference type="Gene3D" id="1.10.260.40">
    <property type="entry name" value="lambda repressor-like DNA-binding domains"/>
    <property type="match status" value="1"/>
</dbReference>
<organism evidence="2 3">
    <name type="scientific">Phaeobacter gallaeciensis</name>
    <dbReference type="NCBI Taxonomy" id="60890"/>
    <lineage>
        <taxon>Bacteria</taxon>
        <taxon>Pseudomonadati</taxon>
        <taxon>Pseudomonadota</taxon>
        <taxon>Alphaproteobacteria</taxon>
        <taxon>Rhodobacterales</taxon>
        <taxon>Roseobacteraceae</taxon>
        <taxon>Phaeobacter</taxon>
    </lineage>
</organism>
<evidence type="ECO:0000259" key="1">
    <source>
        <dbReference type="PROSITE" id="PS50943"/>
    </source>
</evidence>
<comment type="caution">
    <text evidence="2">The sequence shown here is derived from an EMBL/GenBank/DDBJ whole genome shotgun (WGS) entry which is preliminary data.</text>
</comment>
<dbReference type="AlphaFoldDB" id="A0A366X455"/>
<protein>
    <recommendedName>
        <fullName evidence="1">HTH cro/C1-type domain-containing protein</fullName>
    </recommendedName>
</protein>
<reference evidence="2 3" key="1">
    <citation type="submission" date="2018-07" db="EMBL/GenBank/DDBJ databases">
        <title>Modular assembly of carbohydrate-degrading microbial communities in the ocean.</title>
        <authorList>
            <person name="Enke T.N."/>
            <person name="Datta M.S."/>
            <person name="Schwartzman J.A."/>
            <person name="Cermak N."/>
            <person name="Schmitz D.A."/>
            <person name="Barrere J."/>
            <person name="Cordero O.X."/>
        </authorList>
    </citation>
    <scope>NUCLEOTIDE SEQUENCE [LARGE SCALE GENOMIC DNA]</scope>
    <source>
        <strain evidence="2 3">C3M10</strain>
    </source>
</reference>
<accession>A0A366X455</accession>
<dbReference type="Proteomes" id="UP000252706">
    <property type="component" value="Unassembled WGS sequence"/>
</dbReference>
<dbReference type="SMART" id="SM00530">
    <property type="entry name" value="HTH_XRE"/>
    <property type="match status" value="1"/>
</dbReference>
<dbReference type="PROSITE" id="PS50943">
    <property type="entry name" value="HTH_CROC1"/>
    <property type="match status" value="1"/>
</dbReference>
<dbReference type="Pfam" id="PF13560">
    <property type="entry name" value="HTH_31"/>
    <property type="match status" value="1"/>
</dbReference>
<dbReference type="CDD" id="cd00093">
    <property type="entry name" value="HTH_XRE"/>
    <property type="match status" value="1"/>
</dbReference>
<feature type="domain" description="HTH cro/C1-type" evidence="1">
    <location>
        <begin position="11"/>
        <end position="66"/>
    </location>
</feature>
<dbReference type="InterPro" id="IPR010982">
    <property type="entry name" value="Lambda_DNA-bd_dom_sf"/>
</dbReference>
<evidence type="ECO:0000313" key="3">
    <source>
        <dbReference type="Proteomes" id="UP000252706"/>
    </source>
</evidence>
<dbReference type="GO" id="GO:0003677">
    <property type="term" value="F:DNA binding"/>
    <property type="evidence" value="ECO:0007669"/>
    <property type="project" value="InterPro"/>
</dbReference>
<dbReference type="OrthoDB" id="9792157at2"/>